<keyword evidence="6" id="KW-1185">Reference proteome</keyword>
<keyword evidence="2" id="KW-0564">Palmitate</keyword>
<keyword evidence="3" id="KW-0449">Lipoprotein</keyword>
<dbReference type="AlphaFoldDB" id="A0A084B0H4"/>
<dbReference type="HOGENOM" id="CLU_133420_0_0_1"/>
<evidence type="ECO:0000313" key="6">
    <source>
        <dbReference type="Proteomes" id="UP000028045"/>
    </source>
</evidence>
<evidence type="ECO:0000313" key="5">
    <source>
        <dbReference type="EMBL" id="KEY71053.1"/>
    </source>
</evidence>
<proteinExistence type="predicted"/>
<dbReference type="EMBL" id="KL648363">
    <property type="protein sequence ID" value="KEY71053.1"/>
    <property type="molecule type" value="Genomic_DNA"/>
</dbReference>
<feature type="compositionally biased region" description="Low complexity" evidence="4">
    <location>
        <begin position="110"/>
        <end position="119"/>
    </location>
</feature>
<organism evidence="5 6">
    <name type="scientific">Stachybotrys chartarum (strain CBS 109288 / IBT 7711)</name>
    <name type="common">Toxic black mold</name>
    <name type="synonym">Stilbospora chartarum</name>
    <dbReference type="NCBI Taxonomy" id="1280523"/>
    <lineage>
        <taxon>Eukaryota</taxon>
        <taxon>Fungi</taxon>
        <taxon>Dikarya</taxon>
        <taxon>Ascomycota</taxon>
        <taxon>Pezizomycotina</taxon>
        <taxon>Sordariomycetes</taxon>
        <taxon>Hypocreomycetidae</taxon>
        <taxon>Hypocreales</taxon>
        <taxon>Stachybotryaceae</taxon>
        <taxon>Stachybotrys</taxon>
    </lineage>
</organism>
<protein>
    <submittedName>
        <fullName evidence="5">Uncharacterized protein</fullName>
    </submittedName>
</protein>
<evidence type="ECO:0000256" key="3">
    <source>
        <dbReference type="ARBA" id="ARBA00023288"/>
    </source>
</evidence>
<feature type="region of interest" description="Disordered" evidence="4">
    <location>
        <begin position="1"/>
        <end position="119"/>
    </location>
</feature>
<keyword evidence="1" id="KW-0519">Myristate</keyword>
<evidence type="ECO:0000256" key="4">
    <source>
        <dbReference type="SAM" id="MobiDB-lite"/>
    </source>
</evidence>
<feature type="compositionally biased region" description="Gly residues" evidence="4">
    <location>
        <begin position="36"/>
        <end position="46"/>
    </location>
</feature>
<feature type="compositionally biased region" description="Basic and acidic residues" evidence="4">
    <location>
        <begin position="91"/>
        <end position="109"/>
    </location>
</feature>
<accession>A0A084B0H4</accession>
<dbReference type="Pfam" id="PF15811">
    <property type="entry name" value="SVIP"/>
    <property type="match status" value="1"/>
</dbReference>
<gene>
    <name evidence="5" type="ORF">S7711_00877</name>
</gene>
<sequence length="119" mass="12030">MGNCCGKPDAGDTSQPRFAGSASAGATSASVPRKVGGPGRTLGGPSSGPDNTSSQDDARLRAAEAAEARAKAASTGGGKLQSQLAAQKKQTRNDTLKEVSDQALRERDSASAAEARNWN</sequence>
<reference evidence="5 6" key="1">
    <citation type="journal article" date="2014" name="BMC Genomics">
        <title>Comparative genome sequencing reveals chemotype-specific gene clusters in the toxigenic black mold Stachybotrys.</title>
        <authorList>
            <person name="Semeiks J."/>
            <person name="Borek D."/>
            <person name="Otwinowski Z."/>
            <person name="Grishin N.V."/>
        </authorList>
    </citation>
    <scope>NUCLEOTIDE SEQUENCE [LARGE SCALE GENOMIC DNA]</scope>
    <source>
        <strain evidence="6">CBS 109288 / IBT 7711</strain>
    </source>
</reference>
<dbReference type="Proteomes" id="UP000028045">
    <property type="component" value="Unassembled WGS sequence"/>
</dbReference>
<name>A0A084B0H4_STACB</name>
<dbReference type="InterPro" id="IPR031632">
    <property type="entry name" value="SVIP"/>
</dbReference>
<evidence type="ECO:0000256" key="2">
    <source>
        <dbReference type="ARBA" id="ARBA00023139"/>
    </source>
</evidence>
<feature type="compositionally biased region" description="Low complexity" evidence="4">
    <location>
        <begin position="19"/>
        <end position="30"/>
    </location>
</feature>
<feature type="compositionally biased region" description="Basic and acidic residues" evidence="4">
    <location>
        <begin position="56"/>
        <end position="70"/>
    </location>
</feature>
<evidence type="ECO:0000256" key="1">
    <source>
        <dbReference type="ARBA" id="ARBA00022707"/>
    </source>
</evidence>